<evidence type="ECO:0000256" key="12">
    <source>
        <dbReference type="RuleBase" id="RU003357"/>
    </source>
</evidence>
<accession>A0A5N0TJ18</accession>
<dbReference type="GO" id="GO:0006826">
    <property type="term" value="P:iron ion transport"/>
    <property type="evidence" value="ECO:0007669"/>
    <property type="project" value="UniProtKB-KW"/>
</dbReference>
<dbReference type="Pfam" id="PF00593">
    <property type="entry name" value="TonB_dep_Rec_b-barrel"/>
    <property type="match status" value="1"/>
</dbReference>
<comment type="subcellular location">
    <subcellularLocation>
        <location evidence="1 11">Cell outer membrane</location>
        <topology evidence="1 11">Multi-pass membrane protein</topology>
    </subcellularLocation>
</comment>
<gene>
    <name evidence="16" type="ORF">F3N42_00685</name>
</gene>
<keyword evidence="8 12" id="KW-0798">TonB box</keyword>
<keyword evidence="4" id="KW-0410">Iron transport</keyword>
<evidence type="ECO:0000313" key="16">
    <source>
        <dbReference type="EMBL" id="KAA9134097.1"/>
    </source>
</evidence>
<reference evidence="16 17" key="1">
    <citation type="submission" date="2019-09" db="EMBL/GenBank/DDBJ databases">
        <title>Wenzhouxiangella sp. Genome sequencing and assembly.</title>
        <authorList>
            <person name="Zhang R."/>
        </authorList>
    </citation>
    <scope>NUCLEOTIDE SEQUENCE [LARGE SCALE GENOMIC DNA]</scope>
    <source>
        <strain evidence="16 17">W260</strain>
    </source>
</reference>
<keyword evidence="2 11" id="KW-0813">Transport</keyword>
<sequence>MMKSFTACHLFFGALGATTLLPAATALAQVEDDERVSGVLEEVVVTATRREESLQDVPISIATLKGEALDSLFSAGEDVLALSGRVPGLYLESSNGRAAPRFYIRGLGNIDFDLGASQPVSFIMDDVVLENVVLKSFPMFDVDQVEVIRGPQGSLFGRNTTAGIVKVDTKRPTQETEGYVSGSLGTFMTGDLEAALGGGLGDSGFSFRASGIYRTRDDWIDNGYTGEDDAMGGYTEKAARLQLQWESDSFRALLMAQGRDLDGTASIFRANVFDTGSNDLNQNYDRDQVWYDGGDNNPQGYEGTGYTLNLDWTFGNGATLTSITSFQEADGFSRGDIDGGVVDFTQSVPVPPGITFDPAAINGPTGLPTLTFPGSIYTDSVTQDAADTDQFTQELRLASDTSGAFSWQTGAYWFDSDLTVTTDSFASLGFQDTIVNYGNEAWAVFGQGELDLGDRVSLIGGLRYTDDSKDYHVVQYSGLWEILGIPAVAPLTVSDDQVSWDLAANFSLTDDSVIFGRVASGFRGPTIQGRDVAFLEFPTIADSETVLSFELGYKADLLDDRLRLNAAVFTYEVDDIQLSIIGGASNSNQVINADKGKATGFEMDLTWLATDNLLLTFGMAYNDTEIDSPGLTVAPCGSTLCEAYQDRDANGQVSIDGNPLPRTPETNYSLTARWSLPMGGSGEFFVFTDWVYYGETLMSLYYTPEFVTDDQFEGGLKVGYLNFENNWEVALFGRNITDEDNVKGFVDFSNLTGFVNEPAVWGVEASYRFGGN</sequence>
<dbReference type="PANTHER" id="PTHR32552">
    <property type="entry name" value="FERRICHROME IRON RECEPTOR-RELATED"/>
    <property type="match status" value="1"/>
</dbReference>
<evidence type="ECO:0000256" key="7">
    <source>
        <dbReference type="ARBA" id="ARBA00023065"/>
    </source>
</evidence>
<evidence type="ECO:0000313" key="17">
    <source>
        <dbReference type="Proteomes" id="UP000325372"/>
    </source>
</evidence>
<evidence type="ECO:0000256" key="6">
    <source>
        <dbReference type="ARBA" id="ARBA00023004"/>
    </source>
</evidence>
<keyword evidence="5 11" id="KW-0812">Transmembrane</keyword>
<keyword evidence="6" id="KW-0408">Iron</keyword>
<keyword evidence="13" id="KW-0732">Signal</keyword>
<name>A0A5N0TJ18_9GAMM</name>
<comment type="similarity">
    <text evidence="11 12">Belongs to the TonB-dependent receptor family.</text>
</comment>
<dbReference type="PROSITE" id="PS52016">
    <property type="entry name" value="TONB_DEPENDENT_REC_3"/>
    <property type="match status" value="1"/>
</dbReference>
<evidence type="ECO:0000259" key="14">
    <source>
        <dbReference type="Pfam" id="PF00593"/>
    </source>
</evidence>
<dbReference type="Gene3D" id="2.40.170.20">
    <property type="entry name" value="TonB-dependent receptor, beta-barrel domain"/>
    <property type="match status" value="1"/>
</dbReference>
<keyword evidence="17" id="KW-1185">Reference proteome</keyword>
<dbReference type="InterPro" id="IPR000531">
    <property type="entry name" value="Beta-barrel_TonB"/>
</dbReference>
<organism evidence="16 17">
    <name type="scientific">Marinihelvus fidelis</name>
    <dbReference type="NCBI Taxonomy" id="2613842"/>
    <lineage>
        <taxon>Bacteria</taxon>
        <taxon>Pseudomonadati</taxon>
        <taxon>Pseudomonadota</taxon>
        <taxon>Gammaproteobacteria</taxon>
        <taxon>Chromatiales</taxon>
        <taxon>Wenzhouxiangellaceae</taxon>
        <taxon>Marinihelvus</taxon>
    </lineage>
</organism>
<evidence type="ECO:0000256" key="4">
    <source>
        <dbReference type="ARBA" id="ARBA00022496"/>
    </source>
</evidence>
<evidence type="ECO:0000256" key="5">
    <source>
        <dbReference type="ARBA" id="ARBA00022692"/>
    </source>
</evidence>
<evidence type="ECO:0000256" key="8">
    <source>
        <dbReference type="ARBA" id="ARBA00023077"/>
    </source>
</evidence>
<evidence type="ECO:0000256" key="9">
    <source>
        <dbReference type="ARBA" id="ARBA00023136"/>
    </source>
</evidence>
<keyword evidence="9 11" id="KW-0472">Membrane</keyword>
<dbReference type="SUPFAM" id="SSF56935">
    <property type="entry name" value="Porins"/>
    <property type="match status" value="1"/>
</dbReference>
<keyword evidence="10 11" id="KW-0998">Cell outer membrane</keyword>
<comment type="caution">
    <text evidence="16">The sequence shown here is derived from an EMBL/GenBank/DDBJ whole genome shotgun (WGS) entry which is preliminary data.</text>
</comment>
<feature type="signal peptide" evidence="13">
    <location>
        <begin position="1"/>
        <end position="28"/>
    </location>
</feature>
<dbReference type="GO" id="GO:0009279">
    <property type="term" value="C:cell outer membrane"/>
    <property type="evidence" value="ECO:0007669"/>
    <property type="project" value="UniProtKB-SubCell"/>
</dbReference>
<keyword evidence="16" id="KW-0675">Receptor</keyword>
<feature type="chain" id="PRO_5024439227" evidence="13">
    <location>
        <begin position="29"/>
        <end position="772"/>
    </location>
</feature>
<evidence type="ECO:0000256" key="3">
    <source>
        <dbReference type="ARBA" id="ARBA00022452"/>
    </source>
</evidence>
<feature type="domain" description="TonB-dependent receptor-like beta-barrel" evidence="14">
    <location>
        <begin position="270"/>
        <end position="736"/>
    </location>
</feature>
<dbReference type="InterPro" id="IPR012910">
    <property type="entry name" value="Plug_dom"/>
</dbReference>
<evidence type="ECO:0000256" key="1">
    <source>
        <dbReference type="ARBA" id="ARBA00004571"/>
    </source>
</evidence>
<evidence type="ECO:0000259" key="15">
    <source>
        <dbReference type="Pfam" id="PF07715"/>
    </source>
</evidence>
<evidence type="ECO:0000256" key="13">
    <source>
        <dbReference type="SAM" id="SignalP"/>
    </source>
</evidence>
<dbReference type="InterPro" id="IPR036942">
    <property type="entry name" value="Beta-barrel_TonB_sf"/>
</dbReference>
<dbReference type="Pfam" id="PF07715">
    <property type="entry name" value="Plug"/>
    <property type="match status" value="1"/>
</dbReference>
<dbReference type="AlphaFoldDB" id="A0A5N0TJ18"/>
<dbReference type="PANTHER" id="PTHR32552:SF81">
    <property type="entry name" value="TONB-DEPENDENT OUTER MEMBRANE RECEPTOR"/>
    <property type="match status" value="1"/>
</dbReference>
<evidence type="ECO:0000256" key="2">
    <source>
        <dbReference type="ARBA" id="ARBA00022448"/>
    </source>
</evidence>
<feature type="domain" description="TonB-dependent receptor plug" evidence="15">
    <location>
        <begin position="54"/>
        <end position="164"/>
    </location>
</feature>
<evidence type="ECO:0000256" key="11">
    <source>
        <dbReference type="PROSITE-ProRule" id="PRU01360"/>
    </source>
</evidence>
<dbReference type="EMBL" id="VYXP01000001">
    <property type="protein sequence ID" value="KAA9134097.1"/>
    <property type="molecule type" value="Genomic_DNA"/>
</dbReference>
<protein>
    <submittedName>
        <fullName evidence="16">TonB-dependent receptor</fullName>
    </submittedName>
</protein>
<keyword evidence="3 11" id="KW-1134">Transmembrane beta strand</keyword>
<keyword evidence="7" id="KW-0406">Ion transport</keyword>
<evidence type="ECO:0000256" key="10">
    <source>
        <dbReference type="ARBA" id="ARBA00023237"/>
    </source>
</evidence>
<proteinExistence type="inferred from homology"/>
<dbReference type="Proteomes" id="UP000325372">
    <property type="component" value="Unassembled WGS sequence"/>
</dbReference>
<dbReference type="InterPro" id="IPR039426">
    <property type="entry name" value="TonB-dep_rcpt-like"/>
</dbReference>